<reference evidence="2 3" key="1">
    <citation type="submission" date="2020-10" db="EMBL/GenBank/DDBJ databases">
        <title>Bacillus sp. HD4P25, an endophyte from a halophyte.</title>
        <authorList>
            <person name="Sun J.-Q."/>
        </authorList>
    </citation>
    <scope>NUCLEOTIDE SEQUENCE [LARGE SCALE GENOMIC DNA]</scope>
    <source>
        <strain evidence="2 3">YIM 93174</strain>
    </source>
</reference>
<accession>A0ABR9QPI3</accession>
<keyword evidence="1" id="KW-0472">Membrane</keyword>
<dbReference type="Proteomes" id="UP001516662">
    <property type="component" value="Unassembled WGS sequence"/>
</dbReference>
<evidence type="ECO:0000313" key="2">
    <source>
        <dbReference type="EMBL" id="MBE4910417.1"/>
    </source>
</evidence>
<evidence type="ECO:0000313" key="3">
    <source>
        <dbReference type="Proteomes" id="UP001516662"/>
    </source>
</evidence>
<feature type="transmembrane region" description="Helical" evidence="1">
    <location>
        <begin position="9"/>
        <end position="29"/>
    </location>
</feature>
<protein>
    <submittedName>
        <fullName evidence="2">Stressosome-associated protein Prli42</fullName>
    </submittedName>
</protein>
<gene>
    <name evidence="2" type="primary">prli42</name>
    <name evidence="2" type="ORF">IMZ08_20455</name>
</gene>
<proteinExistence type="predicted"/>
<name>A0ABR9QPI3_9BACI</name>
<sequence>MSRKTQKIVVYLMIGTMVITTLLAGASMWL</sequence>
<organism evidence="2 3">
    <name type="scientific">Litchfieldia luteola</name>
    <dbReference type="NCBI Taxonomy" id="682179"/>
    <lineage>
        <taxon>Bacteria</taxon>
        <taxon>Bacillati</taxon>
        <taxon>Bacillota</taxon>
        <taxon>Bacilli</taxon>
        <taxon>Bacillales</taxon>
        <taxon>Bacillaceae</taxon>
        <taxon>Litchfieldia</taxon>
    </lineage>
</organism>
<evidence type="ECO:0000256" key="1">
    <source>
        <dbReference type="SAM" id="Phobius"/>
    </source>
</evidence>
<keyword evidence="1" id="KW-0812">Transmembrane</keyword>
<dbReference type="RefSeq" id="WP_193539656.1">
    <property type="nucleotide sequence ID" value="NZ_JADCLJ010000024.1"/>
</dbReference>
<dbReference type="EMBL" id="JADCLJ010000024">
    <property type="protein sequence ID" value="MBE4910417.1"/>
    <property type="molecule type" value="Genomic_DNA"/>
</dbReference>
<keyword evidence="3" id="KW-1185">Reference proteome</keyword>
<dbReference type="InterPro" id="IPR049722">
    <property type="entry name" value="Prli42-like"/>
</dbReference>
<keyword evidence="1" id="KW-1133">Transmembrane helix</keyword>
<dbReference type="NCBIfam" id="NF033880">
    <property type="entry name" value="Prli42"/>
    <property type="match status" value="1"/>
</dbReference>
<comment type="caution">
    <text evidence="2">The sequence shown here is derived from an EMBL/GenBank/DDBJ whole genome shotgun (WGS) entry which is preliminary data.</text>
</comment>